<dbReference type="AlphaFoldDB" id="A0A4Q2UGM2"/>
<organism evidence="3 4">
    <name type="scientific">Spirosoma sordidisoli</name>
    <dbReference type="NCBI Taxonomy" id="2502893"/>
    <lineage>
        <taxon>Bacteria</taxon>
        <taxon>Pseudomonadati</taxon>
        <taxon>Bacteroidota</taxon>
        <taxon>Cytophagia</taxon>
        <taxon>Cytophagales</taxon>
        <taxon>Cytophagaceae</taxon>
        <taxon>Spirosoma</taxon>
    </lineage>
</organism>
<comment type="caution">
    <text evidence="3">The sequence shown here is derived from an EMBL/GenBank/DDBJ whole genome shotgun (WGS) entry which is preliminary data.</text>
</comment>
<evidence type="ECO:0000256" key="1">
    <source>
        <dbReference type="SAM" id="MobiDB-lite"/>
    </source>
</evidence>
<keyword evidence="2" id="KW-1133">Transmembrane helix</keyword>
<reference evidence="3 4" key="1">
    <citation type="submission" date="2019-01" db="EMBL/GenBank/DDBJ databases">
        <title>Spirosoma flava sp. nov., a propanil-degrading bacterium isolated from herbicide-contaminated soil.</title>
        <authorList>
            <person name="Zhang L."/>
            <person name="Jiang J.-D."/>
        </authorList>
    </citation>
    <scope>NUCLEOTIDE SEQUENCE [LARGE SCALE GENOMIC DNA]</scope>
    <source>
        <strain evidence="3 4">TY50</strain>
    </source>
</reference>
<keyword evidence="2" id="KW-0472">Membrane</keyword>
<feature type="region of interest" description="Disordered" evidence="1">
    <location>
        <begin position="50"/>
        <end position="123"/>
    </location>
</feature>
<feature type="transmembrane region" description="Helical" evidence="2">
    <location>
        <begin position="6"/>
        <end position="23"/>
    </location>
</feature>
<gene>
    <name evidence="3" type="ORF">EQG79_28640</name>
</gene>
<evidence type="ECO:0000256" key="2">
    <source>
        <dbReference type="SAM" id="Phobius"/>
    </source>
</evidence>
<sequence length="146" mass="16514">MMLITAAYLGTSLFFGLLILFFYRDYKKSIQPKRKPATVPLRIDRTSLLKGQQRAVAERRNQLKSVSESKPPELVKPPKETRPTPVSEEPIENGFGEDLGSALTPDQNSTTIEKVNRSRNTGRSRFAALQDAADQFKDIYNRNSQL</sequence>
<dbReference type="EMBL" id="SBLB01000013">
    <property type="protein sequence ID" value="RYC66565.1"/>
    <property type="molecule type" value="Genomic_DNA"/>
</dbReference>
<protein>
    <submittedName>
        <fullName evidence="3">Uncharacterized protein</fullName>
    </submittedName>
</protein>
<keyword evidence="4" id="KW-1185">Reference proteome</keyword>
<proteinExistence type="predicted"/>
<feature type="compositionally biased region" description="Basic and acidic residues" evidence="1">
    <location>
        <begin position="70"/>
        <end position="82"/>
    </location>
</feature>
<accession>A0A4Q2UGM2</accession>
<feature type="compositionally biased region" description="Polar residues" evidence="1">
    <location>
        <begin position="104"/>
        <end position="123"/>
    </location>
</feature>
<evidence type="ECO:0000313" key="3">
    <source>
        <dbReference type="EMBL" id="RYC66565.1"/>
    </source>
</evidence>
<keyword evidence="2" id="KW-0812">Transmembrane</keyword>
<name>A0A4Q2UGM2_9BACT</name>
<evidence type="ECO:0000313" key="4">
    <source>
        <dbReference type="Proteomes" id="UP000290407"/>
    </source>
</evidence>
<dbReference type="Proteomes" id="UP000290407">
    <property type="component" value="Unassembled WGS sequence"/>
</dbReference>